<organism evidence="1">
    <name type="scientific">freshwater metagenome</name>
    <dbReference type="NCBI Taxonomy" id="449393"/>
    <lineage>
        <taxon>unclassified sequences</taxon>
        <taxon>metagenomes</taxon>
        <taxon>ecological metagenomes</taxon>
    </lineage>
</organism>
<accession>A0A6J7D724</accession>
<dbReference type="EMBL" id="CAFBLN010000011">
    <property type="protein sequence ID" value="CAB4864269.1"/>
    <property type="molecule type" value="Genomic_DNA"/>
</dbReference>
<evidence type="ECO:0000313" key="1">
    <source>
        <dbReference type="EMBL" id="CAB4864269.1"/>
    </source>
</evidence>
<gene>
    <name evidence="1" type="ORF">UFOPK3381_00433</name>
</gene>
<proteinExistence type="predicted"/>
<reference evidence="1" key="1">
    <citation type="submission" date="2020-05" db="EMBL/GenBank/DDBJ databases">
        <authorList>
            <person name="Chiriac C."/>
            <person name="Salcher M."/>
            <person name="Ghai R."/>
            <person name="Kavagutti S V."/>
        </authorList>
    </citation>
    <scope>NUCLEOTIDE SEQUENCE</scope>
</reference>
<dbReference type="AlphaFoldDB" id="A0A6J7D724"/>
<protein>
    <submittedName>
        <fullName evidence="1">Unannotated protein</fullName>
    </submittedName>
</protein>
<sequence>MVITPGTAEFFADARQLGFQLHHFFLQFFNGGLRVHRNIVENKIPR</sequence>
<name>A0A6J7D724_9ZZZZ</name>